<feature type="transmembrane region" description="Helical" evidence="1">
    <location>
        <begin position="216"/>
        <end position="237"/>
    </location>
</feature>
<proteinExistence type="predicted"/>
<keyword evidence="3" id="KW-1185">Reference proteome</keyword>
<dbReference type="Proteomes" id="UP001479290">
    <property type="component" value="Unassembled WGS sequence"/>
</dbReference>
<comment type="caution">
    <text evidence="2">The sequence shown here is derived from an EMBL/GenBank/DDBJ whole genome shotgun (WGS) entry which is preliminary data.</text>
</comment>
<evidence type="ECO:0000256" key="1">
    <source>
        <dbReference type="SAM" id="Phobius"/>
    </source>
</evidence>
<dbReference type="EMBL" id="JAWDJR010000003">
    <property type="protein sequence ID" value="KAK9978924.1"/>
    <property type="molecule type" value="Genomic_DNA"/>
</dbReference>
<gene>
    <name evidence="2" type="ORF">ABG768_020660</name>
</gene>
<sequence length="263" mass="29873">MNRIHKFCGEIQTAGGFEYKLPSDILKQTLNGDCEQSWYSKDGHLLADPSDPHTLSDPVISVSSDRLVTSHCVDQLHHGIECDINGSYYRHQTRFRAFSFEKNIADISVSCGEIQTDEGFEYRLQSNLLNQTVNGDCDQSWYSEGGRVLADPSDPHKLMYPVTSVSSDRLVTSDCVNLNHEIICDESRLTFEIMFRVFNDTDSSGGSAKTPNSHQFWWISVLFFIMVVLLLLICFLLRKRISRCYVKAGTSDIHCRDSPNRDL</sequence>
<name>A0AAW2AYW2_CULAL</name>
<evidence type="ECO:0000313" key="2">
    <source>
        <dbReference type="EMBL" id="KAK9978924.1"/>
    </source>
</evidence>
<evidence type="ECO:0000313" key="3">
    <source>
        <dbReference type="Proteomes" id="UP001479290"/>
    </source>
</evidence>
<keyword evidence="1" id="KW-1133">Transmembrane helix</keyword>
<keyword evidence="1" id="KW-0812">Transmembrane</keyword>
<reference evidence="2 3" key="1">
    <citation type="submission" date="2024-05" db="EMBL/GenBank/DDBJ databases">
        <title>A high-quality chromosomal-level genome assembly of Topmouth culter (Culter alburnus).</title>
        <authorList>
            <person name="Zhao H."/>
        </authorList>
    </citation>
    <scope>NUCLEOTIDE SEQUENCE [LARGE SCALE GENOMIC DNA]</scope>
    <source>
        <strain evidence="2">CATC2023</strain>
        <tissue evidence="2">Muscle</tissue>
    </source>
</reference>
<protein>
    <submittedName>
        <fullName evidence="2">Uncharacterized protein</fullName>
    </submittedName>
</protein>
<organism evidence="2 3">
    <name type="scientific">Culter alburnus</name>
    <name type="common">Topmouth culter</name>
    <dbReference type="NCBI Taxonomy" id="194366"/>
    <lineage>
        <taxon>Eukaryota</taxon>
        <taxon>Metazoa</taxon>
        <taxon>Chordata</taxon>
        <taxon>Craniata</taxon>
        <taxon>Vertebrata</taxon>
        <taxon>Euteleostomi</taxon>
        <taxon>Actinopterygii</taxon>
        <taxon>Neopterygii</taxon>
        <taxon>Teleostei</taxon>
        <taxon>Ostariophysi</taxon>
        <taxon>Cypriniformes</taxon>
        <taxon>Xenocyprididae</taxon>
        <taxon>Xenocypridinae</taxon>
        <taxon>Culter</taxon>
    </lineage>
</organism>
<dbReference type="AlphaFoldDB" id="A0AAW2AYW2"/>
<keyword evidence="1" id="KW-0472">Membrane</keyword>
<accession>A0AAW2AYW2</accession>